<accession>A0A917EDR1</accession>
<proteinExistence type="predicted"/>
<dbReference type="RefSeq" id="WP_188476839.1">
    <property type="nucleotide sequence ID" value="NZ_BMFJ01000001.1"/>
</dbReference>
<keyword evidence="1" id="KW-0732">Signal</keyword>
<name>A0A917EDR1_9RHOB</name>
<dbReference type="InterPro" id="IPR037873">
    <property type="entry name" value="BamE-like"/>
</dbReference>
<organism evidence="4 5">
    <name type="scientific">Primorskyibacter flagellatus</name>
    <dbReference type="NCBI Taxonomy" id="1387277"/>
    <lineage>
        <taxon>Bacteria</taxon>
        <taxon>Pseudomonadati</taxon>
        <taxon>Pseudomonadota</taxon>
        <taxon>Alphaproteobacteria</taxon>
        <taxon>Rhodobacterales</taxon>
        <taxon>Roseobacteraceae</taxon>
        <taxon>Primorskyibacter</taxon>
    </lineage>
</organism>
<keyword evidence="5" id="KW-1185">Reference proteome</keyword>
<gene>
    <name evidence="4" type="ORF">GCM10011360_12900</name>
</gene>
<evidence type="ECO:0000313" key="5">
    <source>
        <dbReference type="Proteomes" id="UP000612855"/>
    </source>
</evidence>
<dbReference type="Proteomes" id="UP000612855">
    <property type="component" value="Unassembled WGS sequence"/>
</dbReference>
<evidence type="ECO:0000259" key="3">
    <source>
        <dbReference type="Pfam" id="PF04355"/>
    </source>
</evidence>
<sequence length="159" mass="17385">MAEQNEGVARHAARAIRSVVFGLALLSLAACVERIRAHGYVPDEEQLSQITVGVDTRDTVSDVLGAPSTSGLIDDSGYYYIRSSFRHFGPTEPKVIEREVVAVTFDSGGVVQNIERFGLQDGRTVVLSRRVTDIDGRNNGLLRNLLRNLGRFDPASVLN</sequence>
<dbReference type="GO" id="GO:0019867">
    <property type="term" value="C:outer membrane"/>
    <property type="evidence" value="ECO:0007669"/>
    <property type="project" value="InterPro"/>
</dbReference>
<feature type="domain" description="Outer membrane protein assembly factor BamE" evidence="3">
    <location>
        <begin position="39"/>
        <end position="114"/>
    </location>
</feature>
<dbReference type="InterPro" id="IPR007450">
    <property type="entry name" value="BamE_dom"/>
</dbReference>
<dbReference type="EMBL" id="BMFJ01000001">
    <property type="protein sequence ID" value="GGE25881.1"/>
    <property type="molecule type" value="Genomic_DNA"/>
</dbReference>
<dbReference type="AlphaFoldDB" id="A0A917EDR1"/>
<keyword evidence="2" id="KW-0472">Membrane</keyword>
<dbReference type="Gene3D" id="3.30.1450.10">
    <property type="match status" value="1"/>
</dbReference>
<evidence type="ECO:0000313" key="4">
    <source>
        <dbReference type="EMBL" id="GGE25881.1"/>
    </source>
</evidence>
<protein>
    <submittedName>
        <fullName evidence="4">Outer membrane protein assembly factor BamE</fullName>
    </submittedName>
</protein>
<evidence type="ECO:0000256" key="1">
    <source>
        <dbReference type="ARBA" id="ARBA00022729"/>
    </source>
</evidence>
<dbReference type="Pfam" id="PF04355">
    <property type="entry name" value="BamE"/>
    <property type="match status" value="1"/>
</dbReference>
<reference evidence="5" key="1">
    <citation type="journal article" date="2019" name="Int. J. Syst. Evol. Microbiol.">
        <title>The Global Catalogue of Microorganisms (GCM) 10K type strain sequencing project: providing services to taxonomists for standard genome sequencing and annotation.</title>
        <authorList>
            <consortium name="The Broad Institute Genomics Platform"/>
            <consortium name="The Broad Institute Genome Sequencing Center for Infectious Disease"/>
            <person name="Wu L."/>
            <person name="Ma J."/>
        </authorList>
    </citation>
    <scope>NUCLEOTIDE SEQUENCE [LARGE SCALE GENOMIC DNA]</scope>
    <source>
        <strain evidence="5">CGMCC 1.12664</strain>
    </source>
</reference>
<comment type="caution">
    <text evidence="4">The sequence shown here is derived from an EMBL/GenBank/DDBJ whole genome shotgun (WGS) entry which is preliminary data.</text>
</comment>
<evidence type="ECO:0000256" key="2">
    <source>
        <dbReference type="ARBA" id="ARBA00023136"/>
    </source>
</evidence>